<feature type="transmembrane region" description="Helical" evidence="1">
    <location>
        <begin position="109"/>
        <end position="129"/>
    </location>
</feature>
<dbReference type="Proteomes" id="UP000283269">
    <property type="component" value="Unassembled WGS sequence"/>
</dbReference>
<evidence type="ECO:0008006" key="4">
    <source>
        <dbReference type="Google" id="ProtNLM"/>
    </source>
</evidence>
<feature type="transmembrane region" description="Helical" evidence="1">
    <location>
        <begin position="177"/>
        <end position="196"/>
    </location>
</feature>
<reference evidence="2 3" key="1">
    <citation type="journal article" date="2018" name="Evol. Lett.">
        <title>Horizontal gene cluster transfer increased hallucinogenic mushroom diversity.</title>
        <authorList>
            <person name="Reynolds H.T."/>
            <person name="Vijayakumar V."/>
            <person name="Gluck-Thaler E."/>
            <person name="Korotkin H.B."/>
            <person name="Matheny P.B."/>
            <person name="Slot J.C."/>
        </authorList>
    </citation>
    <scope>NUCLEOTIDE SEQUENCE [LARGE SCALE GENOMIC DNA]</scope>
    <source>
        <strain evidence="2 3">2631</strain>
    </source>
</reference>
<comment type="caution">
    <text evidence="2">The sequence shown here is derived from an EMBL/GenBank/DDBJ whole genome shotgun (WGS) entry which is preliminary data.</text>
</comment>
<dbReference type="InterPro" id="IPR013901">
    <property type="entry name" value="Anthrone_oxy"/>
</dbReference>
<keyword evidence="1" id="KW-0472">Membrane</keyword>
<dbReference type="Pfam" id="PF08592">
    <property type="entry name" value="Anthrone_oxy"/>
    <property type="match status" value="1"/>
</dbReference>
<evidence type="ECO:0000256" key="1">
    <source>
        <dbReference type="SAM" id="Phobius"/>
    </source>
</evidence>
<dbReference type="EMBL" id="NHYD01001593">
    <property type="protein sequence ID" value="PPQ90608.1"/>
    <property type="molecule type" value="Genomic_DNA"/>
</dbReference>
<keyword evidence="3" id="KW-1185">Reference proteome</keyword>
<sequence length="198" mass="21152">MASHIISSFAARATASPYAASLGLGLGTVSYYFWGNIASQFMGSIGLAVYPEELKKVGIDTSKSVEIWGWGYKQGAKHMAISAAAAGLAVLAAAFQTPPAGLLFSPRNYLLLLSPLLLANGIYTVIFMLPTNNRLLAIRDKIVKARLVSDSSSSSPLSIAQEEEAKSLLQKWKELHYVRLALGAVGWVGTLAVYMATI</sequence>
<protein>
    <recommendedName>
        <fullName evidence="4">DUF1772 domain-containing protein</fullName>
    </recommendedName>
</protein>
<dbReference type="OrthoDB" id="5954308at2759"/>
<proteinExistence type="predicted"/>
<keyword evidence="1" id="KW-1133">Transmembrane helix</keyword>
<dbReference type="InParanoid" id="A0A409XIP3"/>
<evidence type="ECO:0000313" key="2">
    <source>
        <dbReference type="EMBL" id="PPQ90608.1"/>
    </source>
</evidence>
<feature type="transmembrane region" description="Helical" evidence="1">
    <location>
        <begin position="79"/>
        <end position="97"/>
    </location>
</feature>
<organism evidence="2 3">
    <name type="scientific">Psilocybe cyanescens</name>
    <dbReference type="NCBI Taxonomy" id="93625"/>
    <lineage>
        <taxon>Eukaryota</taxon>
        <taxon>Fungi</taxon>
        <taxon>Dikarya</taxon>
        <taxon>Basidiomycota</taxon>
        <taxon>Agaricomycotina</taxon>
        <taxon>Agaricomycetes</taxon>
        <taxon>Agaricomycetidae</taxon>
        <taxon>Agaricales</taxon>
        <taxon>Agaricineae</taxon>
        <taxon>Strophariaceae</taxon>
        <taxon>Psilocybe</taxon>
    </lineage>
</organism>
<evidence type="ECO:0000313" key="3">
    <source>
        <dbReference type="Proteomes" id="UP000283269"/>
    </source>
</evidence>
<name>A0A409XIP3_PSICY</name>
<keyword evidence="1" id="KW-0812">Transmembrane</keyword>
<accession>A0A409XIP3</accession>
<dbReference type="AlphaFoldDB" id="A0A409XIP3"/>
<gene>
    <name evidence="2" type="ORF">CVT25_007569</name>
</gene>